<dbReference type="HOGENOM" id="CLU_000604_36_0_5"/>
<keyword evidence="2" id="KW-0067">ATP-binding</keyword>
<dbReference type="EMBL" id="CP002382">
    <property type="protein sequence ID" value="AEP09230.1"/>
    <property type="molecule type" value="Genomic_DNA"/>
</dbReference>
<dbReference type="PANTHER" id="PTHR42855">
    <property type="entry name" value="ABC TRANSPORTER ATP-BINDING SUBUNIT"/>
    <property type="match status" value="1"/>
</dbReference>
<dbReference type="GO" id="GO:0005524">
    <property type="term" value="F:ATP binding"/>
    <property type="evidence" value="ECO:0007669"/>
    <property type="project" value="UniProtKB-KW"/>
</dbReference>
<evidence type="ECO:0000256" key="2">
    <source>
        <dbReference type="ARBA" id="ARBA00022840"/>
    </source>
</evidence>
<dbReference type="InterPro" id="IPR003593">
    <property type="entry name" value="AAA+_ATPase"/>
</dbReference>
<dbReference type="InterPro" id="IPR017871">
    <property type="entry name" value="ABC_transporter-like_CS"/>
</dbReference>
<dbReference type="InterPro" id="IPR032524">
    <property type="entry name" value="ABC_tran_C"/>
</dbReference>
<feature type="domain" description="ABC transporter" evidence="3">
    <location>
        <begin position="295"/>
        <end position="515"/>
    </location>
</feature>
<dbReference type="Pfam" id="PF16326">
    <property type="entry name" value="ABC_tran_CTD"/>
    <property type="match status" value="1"/>
</dbReference>
<protein>
    <submittedName>
        <fullName evidence="4">ABC transporter family protein</fullName>
    </submittedName>
</protein>
<dbReference type="STRING" id="856793.MICA_897"/>
<dbReference type="InterPro" id="IPR037118">
    <property type="entry name" value="Val-tRNA_synth_C_sf"/>
</dbReference>
<evidence type="ECO:0000259" key="3">
    <source>
        <dbReference type="PROSITE" id="PS50893"/>
    </source>
</evidence>
<dbReference type="GO" id="GO:0003677">
    <property type="term" value="F:DNA binding"/>
    <property type="evidence" value="ECO:0007669"/>
    <property type="project" value="InterPro"/>
</dbReference>
<evidence type="ECO:0000313" key="4">
    <source>
        <dbReference type="EMBL" id="AEP09230.1"/>
    </source>
</evidence>
<accession>G2KSE6</accession>
<dbReference type="PROSITE" id="PS00211">
    <property type="entry name" value="ABC_TRANSPORTER_1"/>
    <property type="match status" value="2"/>
</dbReference>
<keyword evidence="1" id="KW-0547">Nucleotide-binding</keyword>
<dbReference type="KEGG" id="mai:MICA_897"/>
<gene>
    <name evidence="4" type="ordered locus">MICA_897</name>
</gene>
<dbReference type="RefSeq" id="WP_014102453.1">
    <property type="nucleotide sequence ID" value="NC_016026.1"/>
</dbReference>
<proteinExistence type="predicted"/>
<reference evidence="4 5" key="1">
    <citation type="journal article" date="2011" name="BMC Genomics">
        <title>Genomic insights into an obligate epibiotic bacterial predator: Micavibrio aeruginosavorus ARL-13.</title>
        <authorList>
            <person name="Wang Z."/>
            <person name="Kadouri D."/>
            <person name="Wu M."/>
        </authorList>
    </citation>
    <scope>NUCLEOTIDE SEQUENCE [LARGE SCALE GENOMIC DNA]</scope>
    <source>
        <strain evidence="4 5">ARL-13</strain>
    </source>
</reference>
<dbReference type="Pfam" id="PF00005">
    <property type="entry name" value="ABC_tran"/>
    <property type="match status" value="2"/>
</dbReference>
<feature type="domain" description="ABC transporter" evidence="3">
    <location>
        <begin position="7"/>
        <end position="221"/>
    </location>
</feature>
<dbReference type="SUPFAM" id="SSF52540">
    <property type="entry name" value="P-loop containing nucleoside triphosphate hydrolases"/>
    <property type="match status" value="2"/>
</dbReference>
<dbReference type="InterPro" id="IPR027417">
    <property type="entry name" value="P-loop_NTPase"/>
</dbReference>
<dbReference type="AlphaFoldDB" id="G2KSE6"/>
<name>G2KSE6_MICAA</name>
<keyword evidence="5" id="KW-1185">Reference proteome</keyword>
<sequence>MVARLLLSVQDACVSFGDKKLFDGLSFNITEGDKICLVGKNGAGKTTLMNIITGTRDLDDGTRWQLQGMTIGYLQQDITPTKGQSVYDFVFSQFSTEEQIAANAYKVDMVLHPLGLDPQAKMDKLSGGQLRRAAMARALVEEPDILLLDEPTNHLDLDVIEWLEGMVRGYHGAVVCISHDKAFLNAISDKVFWLDRGTLKVCPYGFSRFDEWSAMILDQEARTLHNREKALLQELEWASRGVKARRKRNQRRLDLVKAERDKFFKDKGEFLRMMAKIEISPIETEVSSKIVAEFFKVKKGFNEDGREIPILDQFSLRIMRGDRIGILGRNGSGKTTFLRLLTGELEPDAGKVKMSREIEFSYFDQTRRDLIPEWSLWKTLAPDGGDHVNVRGKPRHVCGYLKDFMFDPTMALQPVSTLSGGQKNRLMLARVLADPKSFLILDEPTNDLDMDTLDMLEEMLSEYQGTLIIVSHDRDFLDQTVTKILAFEGDGKIEGYIGGYSDYLAARAERKARMGAAAEAAKRTDKKDADAPQVIEAAPAASKTRMSYKLQYELDNLPKKIAALESEIDELQDALADPDLYQRDPGAFENMSRRLPLAQADLDHAETRWLELEAMKAESV</sequence>
<dbReference type="InterPro" id="IPR003439">
    <property type="entry name" value="ABC_transporter-like_ATP-bd"/>
</dbReference>
<dbReference type="OrthoDB" id="9762369at2"/>
<dbReference type="Gene3D" id="1.10.287.380">
    <property type="entry name" value="Valyl-tRNA synthetase, C-terminal domain"/>
    <property type="match status" value="1"/>
</dbReference>
<dbReference type="InterPro" id="IPR051309">
    <property type="entry name" value="ABCF_ATPase"/>
</dbReference>
<organism evidence="4 5">
    <name type="scientific">Micavibrio aeruginosavorus (strain ARL-13)</name>
    <dbReference type="NCBI Taxonomy" id="856793"/>
    <lineage>
        <taxon>Bacteria</taxon>
        <taxon>Pseudomonadati</taxon>
        <taxon>Bdellovibrionota</taxon>
        <taxon>Bdellovibrionia</taxon>
        <taxon>Bdellovibrionales</taxon>
        <taxon>Pseudobdellovibrionaceae</taxon>
        <taxon>Micavibrio</taxon>
    </lineage>
</organism>
<evidence type="ECO:0000313" key="5">
    <source>
        <dbReference type="Proteomes" id="UP000009286"/>
    </source>
</evidence>
<dbReference type="SMART" id="SM00382">
    <property type="entry name" value="AAA"/>
    <property type="match status" value="2"/>
</dbReference>
<dbReference type="GO" id="GO:0016887">
    <property type="term" value="F:ATP hydrolysis activity"/>
    <property type="evidence" value="ECO:0007669"/>
    <property type="project" value="InterPro"/>
</dbReference>
<dbReference type="PANTHER" id="PTHR42855:SF1">
    <property type="entry name" value="ABC TRANSPORTER DOMAIN-CONTAINING PROTEIN"/>
    <property type="match status" value="1"/>
</dbReference>
<evidence type="ECO:0000256" key="1">
    <source>
        <dbReference type="ARBA" id="ARBA00022741"/>
    </source>
</evidence>
<dbReference type="Proteomes" id="UP000009286">
    <property type="component" value="Chromosome"/>
</dbReference>
<dbReference type="eggNOG" id="COG0488">
    <property type="taxonomic scope" value="Bacteria"/>
</dbReference>
<dbReference type="PROSITE" id="PS50893">
    <property type="entry name" value="ABC_TRANSPORTER_2"/>
    <property type="match status" value="2"/>
</dbReference>
<dbReference type="CDD" id="cd03221">
    <property type="entry name" value="ABCF_EF-3"/>
    <property type="match status" value="2"/>
</dbReference>
<dbReference type="Gene3D" id="3.40.50.300">
    <property type="entry name" value="P-loop containing nucleotide triphosphate hydrolases"/>
    <property type="match status" value="2"/>
</dbReference>